<dbReference type="GO" id="GO:0016787">
    <property type="term" value="F:hydrolase activity"/>
    <property type="evidence" value="ECO:0007669"/>
    <property type="project" value="InterPro"/>
</dbReference>
<name>A0AB40AS86_DIOCR</name>
<proteinExistence type="predicted"/>
<gene>
    <name evidence="7" type="primary">LOC120253622</name>
</gene>
<organism evidence="6 7">
    <name type="scientific">Dioscorea cayennensis subsp. rotundata</name>
    <name type="common">White Guinea yam</name>
    <name type="synonym">Dioscorea rotundata</name>
    <dbReference type="NCBI Taxonomy" id="55577"/>
    <lineage>
        <taxon>Eukaryota</taxon>
        <taxon>Viridiplantae</taxon>
        <taxon>Streptophyta</taxon>
        <taxon>Embryophyta</taxon>
        <taxon>Tracheophyta</taxon>
        <taxon>Spermatophyta</taxon>
        <taxon>Magnoliopsida</taxon>
        <taxon>Liliopsida</taxon>
        <taxon>Dioscoreales</taxon>
        <taxon>Dioscoreaceae</taxon>
        <taxon>Dioscorea</taxon>
    </lineage>
</organism>
<dbReference type="InterPro" id="IPR004843">
    <property type="entry name" value="Calcineurin-like_PHP"/>
</dbReference>
<feature type="transmembrane region" description="Helical" evidence="1">
    <location>
        <begin position="466"/>
        <end position="484"/>
    </location>
</feature>
<evidence type="ECO:0000259" key="5">
    <source>
        <dbReference type="Pfam" id="PF24394"/>
    </source>
</evidence>
<dbReference type="SUPFAM" id="SSF56300">
    <property type="entry name" value="Metallo-dependent phosphatases"/>
    <property type="match status" value="1"/>
</dbReference>
<evidence type="ECO:0000313" key="7">
    <source>
        <dbReference type="RefSeq" id="XP_039117860.1"/>
    </source>
</evidence>
<feature type="transmembrane region" description="Helical" evidence="1">
    <location>
        <begin position="533"/>
        <end position="550"/>
    </location>
</feature>
<protein>
    <submittedName>
        <fullName evidence="7">Metallophosphoesterase At3g03305</fullName>
    </submittedName>
</protein>
<evidence type="ECO:0000259" key="4">
    <source>
        <dbReference type="Pfam" id="PF24384"/>
    </source>
</evidence>
<reference evidence="7" key="1">
    <citation type="submission" date="2025-08" db="UniProtKB">
        <authorList>
            <consortium name="RefSeq"/>
        </authorList>
    </citation>
    <scope>IDENTIFICATION</scope>
</reference>
<evidence type="ECO:0000256" key="1">
    <source>
        <dbReference type="SAM" id="Phobius"/>
    </source>
</evidence>
<dbReference type="InterPro" id="IPR056230">
    <property type="entry name" value="TMEM62_C"/>
</dbReference>
<keyword evidence="1" id="KW-0472">Membrane</keyword>
<dbReference type="Gene3D" id="3.60.21.10">
    <property type="match status" value="1"/>
</dbReference>
<dbReference type="RefSeq" id="XP_039117860.1">
    <property type="nucleotide sequence ID" value="XM_039261926.1"/>
</dbReference>
<feature type="domain" description="TMEM62 C-terminal" evidence="5">
    <location>
        <begin position="469"/>
        <end position="700"/>
    </location>
</feature>
<dbReference type="PANTHER" id="PTHR14795">
    <property type="entry name" value="HELICASE RELATED"/>
    <property type="match status" value="1"/>
</dbReference>
<dbReference type="Pfam" id="PF24384">
    <property type="entry name" value="Ig_TMM62"/>
    <property type="match status" value="1"/>
</dbReference>
<dbReference type="PANTHER" id="PTHR14795:SF6">
    <property type="entry name" value="METALLOPHOSPHOESTERASE-RELATED"/>
    <property type="match status" value="1"/>
</dbReference>
<feature type="transmembrane region" description="Helical" evidence="1">
    <location>
        <begin position="697"/>
        <end position="717"/>
    </location>
</feature>
<accession>A0AB40AS86</accession>
<dbReference type="Pfam" id="PF24394">
    <property type="entry name" value="TMEM62_C"/>
    <property type="match status" value="1"/>
</dbReference>
<keyword evidence="1" id="KW-1133">Transmembrane helix</keyword>
<feature type="signal peptide" evidence="2">
    <location>
        <begin position="1"/>
        <end position="19"/>
    </location>
</feature>
<evidence type="ECO:0000256" key="2">
    <source>
        <dbReference type="SAM" id="SignalP"/>
    </source>
</evidence>
<feature type="domain" description="TMEM62 Ig-like" evidence="4">
    <location>
        <begin position="327"/>
        <end position="445"/>
    </location>
</feature>
<dbReference type="InterPro" id="IPR029052">
    <property type="entry name" value="Metallo-depent_PP-like"/>
</dbReference>
<dbReference type="InterPro" id="IPR056229">
    <property type="entry name" value="Ig_TMM62"/>
</dbReference>
<keyword evidence="2" id="KW-0732">Signal</keyword>
<evidence type="ECO:0000259" key="3">
    <source>
        <dbReference type="Pfam" id="PF00149"/>
    </source>
</evidence>
<dbReference type="AlphaFoldDB" id="A0AB40AS86"/>
<feature type="chain" id="PRO_5044327873" evidence="2">
    <location>
        <begin position="20"/>
        <end position="729"/>
    </location>
</feature>
<feature type="transmembrane region" description="Helical" evidence="1">
    <location>
        <begin position="588"/>
        <end position="611"/>
    </location>
</feature>
<dbReference type="GeneID" id="120253622"/>
<feature type="transmembrane region" description="Helical" evidence="1">
    <location>
        <begin position="668"/>
        <end position="691"/>
    </location>
</feature>
<dbReference type="Proteomes" id="UP001515500">
    <property type="component" value="Unplaced"/>
</dbReference>
<sequence>MAVLLFFSIVSFFLTAVIGMGEGGAEAGSPSREFFRFNGDVAWVVQVSDLHLSAYHPERGADLLRLLAPALRVIRPSLLLVTGDITDAKNERRSSSRQDESEWMQYRNGMDAIVGHNYLENRRIFDIRGNHDKYGVPYVGHNLDFFSIHSINSQLNRHNTMNSISLVGDNRIYHFLGIDDTIGYGIRWPSNLFGHPTDRTLDAVESELQYWDSQPGGLVTKVVFGHFPTSFIASSKRRRRYEGIFARQSVSAYICGHLHAKLGKTLWRLHMIDFPSGPNGLEHVGQFWEWELGDWKEFRLMRILAIDGGAVSFLDIGLSSQNQLLDDFQTTILITHPTDSRCMNQDEMKNPVVRNDINSLVFSVQPIRNVTARVFDSARAFKVVEEIPLQPVTGSVNFKPLFHAKWNAENYKSMPASRLWLQVFVIDDQGKETASAMRPFSVEGKLAYHPSTLLVYLIFNVHWEDLYLFLLWSNIFFLILLLFLPKILNYLMERNELYQRWATSISVSSPIRQKKFIFPLLWYLLEGSRSRKFWLAMVFYLLYLLKMPWFCGHATSENGGIARMYMRGWSIQTPSAPFIKEEQGYPDIMAITLPFMYLVVTPTFLLIYGLFAKCSGCRLYYHRKMSCAYETSPRGPGQEFVRGAPPKYSLSVISSWIIKFGGYWTRRALLLACLIISLLHLKICSVLMAAYGVGPVALSPALAWAPQLFLAAAIFALKIDLDVSLHVPL</sequence>
<evidence type="ECO:0000313" key="6">
    <source>
        <dbReference type="Proteomes" id="UP001515500"/>
    </source>
</evidence>
<feature type="domain" description="Calcineurin-like phosphoesterase" evidence="3">
    <location>
        <begin position="44"/>
        <end position="260"/>
    </location>
</feature>
<keyword evidence="6" id="KW-1185">Reference proteome</keyword>
<dbReference type="Pfam" id="PF00149">
    <property type="entry name" value="Metallophos"/>
    <property type="match status" value="1"/>
</dbReference>
<keyword evidence="1" id="KW-0812">Transmembrane</keyword>